<dbReference type="EMBL" id="LAZR01021683">
    <property type="protein sequence ID" value="KKL84486.1"/>
    <property type="molecule type" value="Genomic_DNA"/>
</dbReference>
<gene>
    <name evidence="3" type="ORF">LCGC14_1964240</name>
</gene>
<dbReference type="Pfam" id="PF14446">
    <property type="entry name" value="Prok-RING_1"/>
    <property type="match status" value="1"/>
</dbReference>
<comment type="caution">
    <text evidence="3">The sequence shown here is derived from an EMBL/GenBank/DDBJ whole genome shotgun (WGS) entry which is preliminary data.</text>
</comment>
<dbReference type="InterPro" id="IPR013083">
    <property type="entry name" value="Znf_RING/FYVE/PHD"/>
</dbReference>
<feature type="transmembrane region" description="Helical" evidence="2">
    <location>
        <begin position="193"/>
        <end position="216"/>
    </location>
</feature>
<dbReference type="AlphaFoldDB" id="A0A0F9G230"/>
<organism evidence="3">
    <name type="scientific">marine sediment metagenome</name>
    <dbReference type="NCBI Taxonomy" id="412755"/>
    <lineage>
        <taxon>unclassified sequences</taxon>
        <taxon>metagenomes</taxon>
        <taxon>ecological metagenomes</taxon>
    </lineage>
</organism>
<protein>
    <submittedName>
        <fullName evidence="3">Uncharacterized protein</fullName>
    </submittedName>
</protein>
<keyword evidence="2" id="KW-0472">Membrane</keyword>
<reference evidence="3" key="1">
    <citation type="journal article" date="2015" name="Nature">
        <title>Complex archaea that bridge the gap between prokaryotes and eukaryotes.</title>
        <authorList>
            <person name="Spang A."/>
            <person name="Saw J.H."/>
            <person name="Jorgensen S.L."/>
            <person name="Zaremba-Niedzwiedzka K."/>
            <person name="Martijn J."/>
            <person name="Lind A.E."/>
            <person name="van Eijk R."/>
            <person name="Schleper C."/>
            <person name="Guy L."/>
            <person name="Ettema T.J."/>
        </authorList>
    </citation>
    <scope>NUCLEOTIDE SEQUENCE</scope>
</reference>
<evidence type="ECO:0000313" key="3">
    <source>
        <dbReference type="EMBL" id="KKL84486.1"/>
    </source>
</evidence>
<dbReference type="InterPro" id="IPR039522">
    <property type="entry name" value="RING_finger_1_prok"/>
</dbReference>
<proteinExistence type="predicted"/>
<evidence type="ECO:0000256" key="1">
    <source>
        <dbReference type="SAM" id="MobiDB-lite"/>
    </source>
</evidence>
<feature type="transmembrane region" description="Helical" evidence="2">
    <location>
        <begin position="236"/>
        <end position="258"/>
    </location>
</feature>
<name>A0A0F9G230_9ZZZZ</name>
<dbReference type="Gene3D" id="3.30.40.10">
    <property type="entry name" value="Zinc/RING finger domain, C3HC4 (zinc finger)"/>
    <property type="match status" value="1"/>
</dbReference>
<feature type="compositionally biased region" description="Low complexity" evidence="1">
    <location>
        <begin position="58"/>
        <end position="70"/>
    </location>
</feature>
<accession>A0A0F9G230</accession>
<dbReference type="SUPFAM" id="SSF57903">
    <property type="entry name" value="FYVE/PHD zinc finger"/>
    <property type="match status" value="1"/>
</dbReference>
<evidence type="ECO:0000256" key="2">
    <source>
        <dbReference type="SAM" id="Phobius"/>
    </source>
</evidence>
<feature type="region of interest" description="Disordered" evidence="1">
    <location>
        <begin position="50"/>
        <end position="70"/>
    </location>
</feature>
<dbReference type="InterPro" id="IPR011011">
    <property type="entry name" value="Znf_FYVE_PHD"/>
</dbReference>
<sequence>MSADTTFEGPRIPVRCAQCGQHYQVSSAHAGKTARCRKCGATFQVPPVSPVTAPDQRAATAPQSSQRPSAAAGQGDFCAVCQGPIAAGEPVTNCPNCKAVYHSDCWEYNKGCGLYGCPEAPPTEKLNTLEMPMSYWGKEQKNCPACNREIQAAAIRCRHCGATFRSARPEDKAGFYAHAAVERNLPSVRRGTVWLLVLSIVPCTAPLAAIFGTAWYLRHRHEVRELPALHGALCKLAIGVAVGQSVFGLIVAAAHTMFGG</sequence>
<keyword evidence="2" id="KW-0812">Transmembrane</keyword>
<keyword evidence="2" id="KW-1133">Transmembrane helix</keyword>